<evidence type="ECO:0000313" key="2">
    <source>
        <dbReference type="Proteomes" id="UP000799755"/>
    </source>
</evidence>
<accession>A0ACB6QKA6</accession>
<evidence type="ECO:0000313" key="1">
    <source>
        <dbReference type="EMBL" id="KAF2466945.1"/>
    </source>
</evidence>
<sequence>MNSSSSGPRVGFRRKRKVLRTSSEKAPKSHRNESDEDRDKHAHDSNAGDNEGSLAEEDPDHLSKLLQLVLEFPPEDDTGGVDKDITPFLNSILSSRSSRKGRVSEPPDDDSPTYLRLFQYITNYLIQNDGFRATEAVAQATTPYGGTTLEHIGQGATFAVSRTVIAPGVELTDTVPRRLALSRFHSSDIPNQVRGDDPARIIVYKRPLIQPSLEEEKTSAMETERLAAVLLEIRALTHRPLLHHKNIVDFLGIAWDREVAKYNAATLNSIDLDAYPAFVPVLLLEHAAYGSLADFAETDLYSSLPFNKRASLCRDIAEALYALHQCGIVHGDMKSDNILIFDAHINDEPRMQHGLRAKIADFGFSVSGSAEGFFRLTGGTWLWSDPESDNTEMTWVELQKTDVFSYGLVAWSVLSTKNLEYLFEIDLSDVQSDLNDFKSDSNNLKSEDTKAQTPLEMQVNSVKRFELPSNAASHFYRENGLRKLLIELLFAYSLDGNLNSRSTIDQIVTLWDVWFTGLGYPKYQAMVSEDQKPINFEPISALGNVSINRPFQSIARMAGLLPPSSKQQVVHAIGSLTGESSLRDILFHGFCYATGWGVEQDLNRAKEIIYQLGASDFGYKSAIFRTMFFEASNSEAETRANIYTLYLLRLAQSLGSYEAAHKLIQYFPIPSGYARTRSDYRRAWQYGIYTRPREAIEPKVACQVQTKDIQLQFSLRREIFGIWRQTELHFAVAMGYSEAIDAMVSAQGFDPSLLMLQDLNGDTPLLLAFRLGWYRMVMRLIDAGSNFRISNNYGETAFHFLVEFDQPDEKSHLAEVLFSLLGVEFAQHAKASSHSDLEKEDFKLLPHDDGRPLSRIVRRNDVVLAKVFMKHGVNPAPKEKGLNALDLAASLHCWELLHVFWEFFPHLQEWRSSELLALACRTVRTERMYLHGTRTFESVEKCLGFLVAKMAIPNGNQLQISNAPALHFALHYSADREILQYFISIVSAEDINCYTKAANSEVTAMHLAIQGGSSIIVADLIKKGGSTLLPVRYFGTNAPLTMLEMCAGHQSCSGRILEMIISEHVKHSGSSRIPPKALTCAVAMNNFSAAAMLIKAGVDINGLDDGDTTPLGVVLGRCTADTVQCVRFLMEYPPTVGKPAAAFLVKPKINASVFHSLATIPDRTPFYNRKVLYDTVDYLLEKFGDRAQVNSIGETGYTALHLAASYNPMVVQRLLECPEVDVTIKSTTRGKTAPQLNLEGLVRPVPENFGRHGERVVRQYKKDQIAARNLFAAKCGDEQSRWTGATQLEEFDLGGGRIAPMDDIVVSDMEYSQMKPTSRQWPLCDTERVRILNDNVPCRYLEMAKRGGGESEADGKRMIGTGDDAALVSPPEQPLGSLLSTCGAALFLAARQPLSTGILTKRVRNTAERL</sequence>
<organism evidence="1 2">
    <name type="scientific">Lindgomyces ingoldianus</name>
    <dbReference type="NCBI Taxonomy" id="673940"/>
    <lineage>
        <taxon>Eukaryota</taxon>
        <taxon>Fungi</taxon>
        <taxon>Dikarya</taxon>
        <taxon>Ascomycota</taxon>
        <taxon>Pezizomycotina</taxon>
        <taxon>Dothideomycetes</taxon>
        <taxon>Pleosporomycetidae</taxon>
        <taxon>Pleosporales</taxon>
        <taxon>Lindgomycetaceae</taxon>
        <taxon>Lindgomyces</taxon>
    </lineage>
</organism>
<comment type="caution">
    <text evidence="1">The sequence shown here is derived from an EMBL/GenBank/DDBJ whole genome shotgun (WGS) entry which is preliminary data.</text>
</comment>
<dbReference type="EMBL" id="MU003522">
    <property type="protein sequence ID" value="KAF2466945.1"/>
    <property type="molecule type" value="Genomic_DNA"/>
</dbReference>
<reference evidence="1" key="1">
    <citation type="journal article" date="2020" name="Stud. Mycol.">
        <title>101 Dothideomycetes genomes: a test case for predicting lifestyles and emergence of pathogens.</title>
        <authorList>
            <person name="Haridas S."/>
            <person name="Albert R."/>
            <person name="Binder M."/>
            <person name="Bloem J."/>
            <person name="Labutti K."/>
            <person name="Salamov A."/>
            <person name="Andreopoulos B."/>
            <person name="Baker S."/>
            <person name="Barry K."/>
            <person name="Bills G."/>
            <person name="Bluhm B."/>
            <person name="Cannon C."/>
            <person name="Castanera R."/>
            <person name="Culley D."/>
            <person name="Daum C."/>
            <person name="Ezra D."/>
            <person name="Gonzalez J."/>
            <person name="Henrissat B."/>
            <person name="Kuo A."/>
            <person name="Liang C."/>
            <person name="Lipzen A."/>
            <person name="Lutzoni F."/>
            <person name="Magnuson J."/>
            <person name="Mondo S."/>
            <person name="Nolan M."/>
            <person name="Ohm R."/>
            <person name="Pangilinan J."/>
            <person name="Park H.-J."/>
            <person name="Ramirez L."/>
            <person name="Alfaro M."/>
            <person name="Sun H."/>
            <person name="Tritt A."/>
            <person name="Yoshinaga Y."/>
            <person name="Zwiers L.-H."/>
            <person name="Turgeon B."/>
            <person name="Goodwin S."/>
            <person name="Spatafora J."/>
            <person name="Crous P."/>
            <person name="Grigoriev I."/>
        </authorList>
    </citation>
    <scope>NUCLEOTIDE SEQUENCE</scope>
    <source>
        <strain evidence="1">ATCC 200398</strain>
    </source>
</reference>
<proteinExistence type="predicted"/>
<name>A0ACB6QKA6_9PLEO</name>
<protein>
    <submittedName>
        <fullName evidence="1">Ankyrin</fullName>
    </submittedName>
</protein>
<gene>
    <name evidence="1" type="ORF">BDR25DRAFT_359006</name>
</gene>
<keyword evidence="2" id="KW-1185">Reference proteome</keyword>
<dbReference type="Proteomes" id="UP000799755">
    <property type="component" value="Unassembled WGS sequence"/>
</dbReference>